<dbReference type="InterPro" id="IPR051200">
    <property type="entry name" value="Host-pathogen_enzymatic-act"/>
</dbReference>
<gene>
    <name evidence="4" type="ORF">UFOPK1591_01327</name>
</gene>
<dbReference type="Gene3D" id="2.130.10.10">
    <property type="entry name" value="YVTN repeat-like/Quinoprotein amine dehydrogenase"/>
    <property type="match status" value="2"/>
</dbReference>
<dbReference type="PANTHER" id="PTHR47197:SF3">
    <property type="entry name" value="DIHYDRO-HEME D1 DEHYDROGENASE"/>
    <property type="match status" value="1"/>
</dbReference>
<sequence>MGLSTPHVFGIDAADRLAAMKVIARALGLLFISGVVFGAAAPAAATVINERSVTAGINPNRIATTPDGAQTWTLATTTNELIGYTTGANLDLVASWPLPGTDYVYSNVAILPGGTRAIVTDTSNDRVNVVDLATGSVTNPPTLDGIAPKQLALSPDGSKVAIAYTGASEPFVAVYNTADWSYVWMWVFFSQELTSLAFAPDGMHFAAAAGAIDTVYLVNLANLGDFVVVNTADTPSSVAYSSDGASVYVGSFVDSSIQMFDALSGIELLSVSTERTSFMAVSPDGSQLWASQPVSSRVGVFDASDLSLIEAIPFAGNASGIAFAQNGCQVWVTKQFGGSDTVFDLDPCLSPPANAPELPDTGTADTAQLAVATLVVTLIGAGCHALVAVRRAKTN</sequence>
<protein>
    <submittedName>
        <fullName evidence="4">Unannotated protein</fullName>
    </submittedName>
</protein>
<dbReference type="EMBL" id="CAEZTD010000133">
    <property type="protein sequence ID" value="CAB4571551.1"/>
    <property type="molecule type" value="Genomic_DNA"/>
</dbReference>
<dbReference type="InterPro" id="IPR015943">
    <property type="entry name" value="WD40/YVTN_repeat-like_dom_sf"/>
</dbReference>
<keyword evidence="2" id="KW-1133">Transmembrane helix</keyword>
<reference evidence="4" key="1">
    <citation type="submission" date="2020-05" db="EMBL/GenBank/DDBJ databases">
        <authorList>
            <person name="Chiriac C."/>
            <person name="Salcher M."/>
            <person name="Ghai R."/>
            <person name="Kavagutti S V."/>
        </authorList>
    </citation>
    <scope>NUCLEOTIDE SEQUENCE</scope>
</reference>
<keyword evidence="2" id="KW-0472">Membrane</keyword>
<name>A0A6J6E5C8_9ZZZZ</name>
<proteinExistence type="predicted"/>
<dbReference type="PROSITE" id="PS50847">
    <property type="entry name" value="GRAM_POS_ANCHORING"/>
    <property type="match status" value="1"/>
</dbReference>
<feature type="domain" description="Gram-positive cocci surface proteins LPxTG" evidence="3">
    <location>
        <begin position="358"/>
        <end position="395"/>
    </location>
</feature>
<dbReference type="PANTHER" id="PTHR47197">
    <property type="entry name" value="PROTEIN NIRF"/>
    <property type="match status" value="1"/>
</dbReference>
<evidence type="ECO:0000313" key="4">
    <source>
        <dbReference type="EMBL" id="CAB4571551.1"/>
    </source>
</evidence>
<evidence type="ECO:0000259" key="3">
    <source>
        <dbReference type="PROSITE" id="PS50847"/>
    </source>
</evidence>
<dbReference type="AlphaFoldDB" id="A0A6J6E5C8"/>
<accession>A0A6J6E5C8</accession>
<keyword evidence="2" id="KW-0812">Transmembrane</keyword>
<dbReference type="InterPro" id="IPR011044">
    <property type="entry name" value="Quino_amine_DH_bsu"/>
</dbReference>
<organism evidence="4">
    <name type="scientific">freshwater metagenome</name>
    <dbReference type="NCBI Taxonomy" id="449393"/>
    <lineage>
        <taxon>unclassified sequences</taxon>
        <taxon>metagenomes</taxon>
        <taxon>ecological metagenomes</taxon>
    </lineage>
</organism>
<feature type="transmembrane region" description="Helical" evidence="2">
    <location>
        <begin position="369"/>
        <end position="389"/>
    </location>
</feature>
<evidence type="ECO:0000256" key="2">
    <source>
        <dbReference type="SAM" id="Phobius"/>
    </source>
</evidence>
<evidence type="ECO:0000256" key="1">
    <source>
        <dbReference type="ARBA" id="ARBA00022525"/>
    </source>
</evidence>
<dbReference type="SUPFAM" id="SSF50969">
    <property type="entry name" value="YVTN repeat-like/Quinoprotein amine dehydrogenase"/>
    <property type="match status" value="1"/>
</dbReference>
<feature type="transmembrane region" description="Helical" evidence="2">
    <location>
        <begin position="26"/>
        <end position="48"/>
    </location>
</feature>
<dbReference type="InterPro" id="IPR019931">
    <property type="entry name" value="LPXTG_anchor"/>
</dbReference>
<keyword evidence="1" id="KW-0964">Secreted</keyword>